<dbReference type="OrthoDB" id="1191365at2"/>
<dbReference type="Proteomes" id="UP000294564">
    <property type="component" value="Unassembled WGS sequence"/>
</dbReference>
<keyword evidence="2" id="KW-1185">Reference proteome</keyword>
<proteinExistence type="predicted"/>
<evidence type="ECO:0000313" key="2">
    <source>
        <dbReference type="Proteomes" id="UP000294564"/>
    </source>
</evidence>
<gene>
    <name evidence="1" type="ORF">EV195_101498</name>
</gene>
<reference evidence="1 2" key="1">
    <citation type="submission" date="2019-03" db="EMBL/GenBank/DDBJ databases">
        <title>Genomic Encyclopedia of Type Strains, Phase IV (KMG-IV): sequencing the most valuable type-strain genomes for metagenomic binning, comparative biology and taxonomic classification.</title>
        <authorList>
            <person name="Goeker M."/>
        </authorList>
    </citation>
    <scope>NUCLEOTIDE SEQUENCE [LARGE SCALE GENOMIC DNA]</scope>
    <source>
        <strain evidence="1 2">DSM 14836</strain>
    </source>
</reference>
<accession>A0A4R2P193</accession>
<protein>
    <submittedName>
        <fullName evidence="1">Uncharacterized protein</fullName>
    </submittedName>
</protein>
<name>A0A4R2P193_9FLAO</name>
<sequence>MKTLLLTYFFAITFISSIALPTYISLSEKACEYELLLSDLEDDSEQTEKNLDTDVKIIFSFQEVLPYKSINTQHSIGYLSSKYIPLSLKVDSPPPELV</sequence>
<comment type="caution">
    <text evidence="1">The sequence shown here is derived from an EMBL/GenBank/DDBJ whole genome shotgun (WGS) entry which is preliminary data.</text>
</comment>
<dbReference type="RefSeq" id="WP_132792396.1">
    <property type="nucleotide sequence ID" value="NZ_SLXM01000001.1"/>
</dbReference>
<organism evidence="1 2">
    <name type="scientific">Tenacibaculum skagerrakense</name>
    <dbReference type="NCBI Taxonomy" id="186571"/>
    <lineage>
        <taxon>Bacteria</taxon>
        <taxon>Pseudomonadati</taxon>
        <taxon>Bacteroidota</taxon>
        <taxon>Flavobacteriia</taxon>
        <taxon>Flavobacteriales</taxon>
        <taxon>Flavobacteriaceae</taxon>
        <taxon>Tenacibaculum</taxon>
    </lineage>
</organism>
<dbReference type="AlphaFoldDB" id="A0A4R2P193"/>
<evidence type="ECO:0000313" key="1">
    <source>
        <dbReference type="EMBL" id="TCP28322.1"/>
    </source>
</evidence>
<dbReference type="EMBL" id="SLXM01000001">
    <property type="protein sequence ID" value="TCP28322.1"/>
    <property type="molecule type" value="Genomic_DNA"/>
</dbReference>